<evidence type="ECO:0000313" key="1">
    <source>
        <dbReference type="EMBL" id="JAH73617.1"/>
    </source>
</evidence>
<dbReference type="EMBL" id="GBXM01034960">
    <property type="protein sequence ID" value="JAH73617.1"/>
    <property type="molecule type" value="Transcribed_RNA"/>
</dbReference>
<reference evidence="1" key="1">
    <citation type="submission" date="2014-11" db="EMBL/GenBank/DDBJ databases">
        <authorList>
            <person name="Amaro Gonzalez C."/>
        </authorList>
    </citation>
    <scope>NUCLEOTIDE SEQUENCE</scope>
</reference>
<organism evidence="1">
    <name type="scientific">Anguilla anguilla</name>
    <name type="common">European freshwater eel</name>
    <name type="synonym">Muraena anguilla</name>
    <dbReference type="NCBI Taxonomy" id="7936"/>
    <lineage>
        <taxon>Eukaryota</taxon>
        <taxon>Metazoa</taxon>
        <taxon>Chordata</taxon>
        <taxon>Craniata</taxon>
        <taxon>Vertebrata</taxon>
        <taxon>Euteleostomi</taxon>
        <taxon>Actinopterygii</taxon>
        <taxon>Neopterygii</taxon>
        <taxon>Teleostei</taxon>
        <taxon>Anguilliformes</taxon>
        <taxon>Anguillidae</taxon>
        <taxon>Anguilla</taxon>
    </lineage>
</organism>
<proteinExistence type="predicted"/>
<protein>
    <submittedName>
        <fullName evidence="1">Uncharacterized protein</fullName>
    </submittedName>
</protein>
<accession>A0A0E9V6E5</accession>
<sequence length="43" mass="4680">MSVVIGFSLFSFGASIPPITLSQCSQPAVQSFFELCKTRNVIK</sequence>
<name>A0A0E9V6E5_ANGAN</name>
<reference evidence="1" key="2">
    <citation type="journal article" date="2015" name="Fish Shellfish Immunol.">
        <title>Early steps in the European eel (Anguilla anguilla)-Vibrio vulnificus interaction in the gills: Role of the RtxA13 toxin.</title>
        <authorList>
            <person name="Callol A."/>
            <person name="Pajuelo D."/>
            <person name="Ebbesson L."/>
            <person name="Teles M."/>
            <person name="MacKenzie S."/>
            <person name="Amaro C."/>
        </authorList>
    </citation>
    <scope>NUCLEOTIDE SEQUENCE</scope>
</reference>
<dbReference type="AlphaFoldDB" id="A0A0E9V6E5"/>